<protein>
    <submittedName>
        <fullName evidence="1">Uncharacterized protein</fullName>
    </submittedName>
</protein>
<accession>A0A7Y9DIG1</accession>
<dbReference type="EMBL" id="JACCBB010000001">
    <property type="protein sequence ID" value="NYD21460.1"/>
    <property type="molecule type" value="Genomic_DNA"/>
</dbReference>
<organism evidence="1 2">
    <name type="scientific">Kineococcus aurantiacus</name>
    <dbReference type="NCBI Taxonomy" id="37633"/>
    <lineage>
        <taxon>Bacteria</taxon>
        <taxon>Bacillati</taxon>
        <taxon>Actinomycetota</taxon>
        <taxon>Actinomycetes</taxon>
        <taxon>Kineosporiales</taxon>
        <taxon>Kineosporiaceae</taxon>
        <taxon>Kineococcus</taxon>
    </lineage>
</organism>
<dbReference type="RefSeq" id="WP_179749778.1">
    <property type="nucleotide sequence ID" value="NZ_BAAAGN010000005.1"/>
</dbReference>
<sequence>MNQTDALARWWASLDARGRRDVLEVEPGDFLSESLALDLQLYGVHVPDVAVAFDVDGDLRRIVVHVQPRGLTDFLSSVR</sequence>
<comment type="caution">
    <text evidence="1">The sequence shown here is derived from an EMBL/GenBank/DDBJ whole genome shotgun (WGS) entry which is preliminary data.</text>
</comment>
<dbReference type="Proteomes" id="UP000521922">
    <property type="component" value="Unassembled WGS sequence"/>
</dbReference>
<gene>
    <name evidence="1" type="ORF">BJ968_001000</name>
</gene>
<evidence type="ECO:0000313" key="1">
    <source>
        <dbReference type="EMBL" id="NYD21460.1"/>
    </source>
</evidence>
<reference evidence="1 2" key="1">
    <citation type="submission" date="2020-07" db="EMBL/GenBank/DDBJ databases">
        <title>Sequencing the genomes of 1000 actinobacteria strains.</title>
        <authorList>
            <person name="Klenk H.-P."/>
        </authorList>
    </citation>
    <scope>NUCLEOTIDE SEQUENCE [LARGE SCALE GENOMIC DNA]</scope>
    <source>
        <strain evidence="1 2">DSM 7487</strain>
    </source>
</reference>
<dbReference type="AlphaFoldDB" id="A0A7Y9DIG1"/>
<evidence type="ECO:0000313" key="2">
    <source>
        <dbReference type="Proteomes" id="UP000521922"/>
    </source>
</evidence>
<name>A0A7Y9DIG1_9ACTN</name>
<proteinExistence type="predicted"/>
<keyword evidence="2" id="KW-1185">Reference proteome</keyword>